<dbReference type="Proteomes" id="UP000799291">
    <property type="component" value="Unassembled WGS sequence"/>
</dbReference>
<keyword evidence="4" id="KW-1185">Reference proteome</keyword>
<evidence type="ECO:0000313" key="4">
    <source>
        <dbReference type="Proteomes" id="UP000799291"/>
    </source>
</evidence>
<dbReference type="Pfam" id="PF06985">
    <property type="entry name" value="HET"/>
    <property type="match status" value="1"/>
</dbReference>
<accession>A0A6G1J012</accession>
<dbReference type="OrthoDB" id="5386682at2759"/>
<gene>
    <name evidence="3" type="ORF">K458DRAFT_43142</name>
</gene>
<dbReference type="EMBL" id="MU005583">
    <property type="protein sequence ID" value="KAF2683847.1"/>
    <property type="molecule type" value="Genomic_DNA"/>
</dbReference>
<feature type="domain" description="Heterokaryon incompatibility" evidence="2">
    <location>
        <begin position="46"/>
        <end position="183"/>
    </location>
</feature>
<evidence type="ECO:0000259" key="2">
    <source>
        <dbReference type="Pfam" id="PF06985"/>
    </source>
</evidence>
<sequence>MADPYAAAPLDLKSQELRLIQLQPSEETEMIRCSLRSYSLQNCPPYTALSYCWGSIRDCDDIEINGVRCPVRENLWFFLHQMRLQRDYNPLWIDAICINQSKVRERNHQVQIMGQIYSRARSVFIWLGKADDTSDIAMEKLRKRKPFEIGKSNFRKIWNVQQAQSILALCERSYWQRMWIIQEVMLAKEVVIGCGSMILSWQKLVQLIKNLQMIVDRGRDIHTPCAHAILTSPATTIVKAKSERDRSPRPLGMLLRTFGEHESTDFRDKVYALLGLAKNGSSVEINYDKSEKNVLLDVFHHERKRVGWGVKEKDDLIRFGQLLRNVLKVPFPETEIYFEMANPRTVDSGITNKRTAYHCLFGFLGCSYFFPAGDKWRRHCMEHFGGMEPPRWVRCSQCELPEQRFDDGWEAWNYKLYHATQHQGLLQSTSWKSCGGPPDFYLIEHLWQRRLIDDLDLEELTVGNHCLTMPPLTRTRASQVERCEKCSADLERPVLPCLDEYRYELWDKEGVDYDPTRSSVIKVLKKHRSDSEEIYKNWVSLHRHGSQGSFGRPSHLIYLSNLRQASQDNFGIPQAKYGRHEYPQYEVPGKHDIGSSGRYQRDDFV</sequence>
<proteinExistence type="predicted"/>
<dbReference type="PANTHER" id="PTHR24148:SF73">
    <property type="entry name" value="HET DOMAIN PROTEIN (AFU_ORTHOLOGUE AFUA_8G01020)"/>
    <property type="match status" value="1"/>
</dbReference>
<evidence type="ECO:0000256" key="1">
    <source>
        <dbReference type="SAM" id="MobiDB-lite"/>
    </source>
</evidence>
<dbReference type="PANTHER" id="PTHR24148">
    <property type="entry name" value="ANKYRIN REPEAT DOMAIN-CONTAINING PROTEIN 39 HOMOLOG-RELATED"/>
    <property type="match status" value="1"/>
</dbReference>
<dbReference type="InterPro" id="IPR010730">
    <property type="entry name" value="HET"/>
</dbReference>
<dbReference type="InterPro" id="IPR052895">
    <property type="entry name" value="HetReg/Transcr_Mod"/>
</dbReference>
<organism evidence="3 4">
    <name type="scientific">Lentithecium fluviatile CBS 122367</name>
    <dbReference type="NCBI Taxonomy" id="1168545"/>
    <lineage>
        <taxon>Eukaryota</taxon>
        <taxon>Fungi</taxon>
        <taxon>Dikarya</taxon>
        <taxon>Ascomycota</taxon>
        <taxon>Pezizomycotina</taxon>
        <taxon>Dothideomycetes</taxon>
        <taxon>Pleosporomycetidae</taxon>
        <taxon>Pleosporales</taxon>
        <taxon>Massarineae</taxon>
        <taxon>Lentitheciaceae</taxon>
        <taxon>Lentithecium</taxon>
    </lineage>
</organism>
<dbReference type="AlphaFoldDB" id="A0A6G1J012"/>
<name>A0A6G1J012_9PLEO</name>
<reference evidence="3" key="1">
    <citation type="journal article" date="2020" name="Stud. Mycol.">
        <title>101 Dothideomycetes genomes: a test case for predicting lifestyles and emergence of pathogens.</title>
        <authorList>
            <person name="Haridas S."/>
            <person name="Albert R."/>
            <person name="Binder M."/>
            <person name="Bloem J."/>
            <person name="Labutti K."/>
            <person name="Salamov A."/>
            <person name="Andreopoulos B."/>
            <person name="Baker S."/>
            <person name="Barry K."/>
            <person name="Bills G."/>
            <person name="Bluhm B."/>
            <person name="Cannon C."/>
            <person name="Castanera R."/>
            <person name="Culley D."/>
            <person name="Daum C."/>
            <person name="Ezra D."/>
            <person name="Gonzalez J."/>
            <person name="Henrissat B."/>
            <person name="Kuo A."/>
            <person name="Liang C."/>
            <person name="Lipzen A."/>
            <person name="Lutzoni F."/>
            <person name="Magnuson J."/>
            <person name="Mondo S."/>
            <person name="Nolan M."/>
            <person name="Ohm R."/>
            <person name="Pangilinan J."/>
            <person name="Park H.-J."/>
            <person name="Ramirez L."/>
            <person name="Alfaro M."/>
            <person name="Sun H."/>
            <person name="Tritt A."/>
            <person name="Yoshinaga Y."/>
            <person name="Zwiers L.-H."/>
            <person name="Turgeon B."/>
            <person name="Goodwin S."/>
            <person name="Spatafora J."/>
            <person name="Crous P."/>
            <person name="Grigoriev I."/>
        </authorList>
    </citation>
    <scope>NUCLEOTIDE SEQUENCE</scope>
    <source>
        <strain evidence="3">CBS 122367</strain>
    </source>
</reference>
<feature type="region of interest" description="Disordered" evidence="1">
    <location>
        <begin position="584"/>
        <end position="605"/>
    </location>
</feature>
<protein>
    <submittedName>
        <fullName evidence="3">HET-domain-containing protein</fullName>
    </submittedName>
</protein>
<evidence type="ECO:0000313" key="3">
    <source>
        <dbReference type="EMBL" id="KAF2683847.1"/>
    </source>
</evidence>